<dbReference type="InterPro" id="IPR036640">
    <property type="entry name" value="ABC1_TM_sf"/>
</dbReference>
<dbReference type="SUPFAM" id="SSF90123">
    <property type="entry name" value="ABC transporter transmembrane region"/>
    <property type="match status" value="1"/>
</dbReference>
<evidence type="ECO:0000256" key="5">
    <source>
        <dbReference type="ARBA" id="ARBA00022989"/>
    </source>
</evidence>
<evidence type="ECO:0000256" key="1">
    <source>
        <dbReference type="ARBA" id="ARBA00007577"/>
    </source>
</evidence>
<reference evidence="10 11" key="1">
    <citation type="submission" date="2024-04" db="EMBL/GenBank/DDBJ databases">
        <authorList>
            <person name="Fracassetti M."/>
        </authorList>
    </citation>
    <scope>NUCLEOTIDE SEQUENCE [LARGE SCALE GENOMIC DNA]</scope>
</reference>
<dbReference type="InterPro" id="IPR011527">
    <property type="entry name" value="ABC1_TM_dom"/>
</dbReference>
<evidence type="ECO:0000256" key="4">
    <source>
        <dbReference type="ARBA" id="ARBA00022737"/>
    </source>
</evidence>
<dbReference type="Pfam" id="PF00664">
    <property type="entry name" value="ABC_membrane"/>
    <property type="match status" value="1"/>
</dbReference>
<keyword evidence="4" id="KW-0677">Repeat</keyword>
<dbReference type="PANTHER" id="PTHR45136">
    <property type="entry name" value="ABC TRANSPORTER DOMAIN-CONTAINING PROTEIN"/>
    <property type="match status" value="1"/>
</dbReference>
<dbReference type="PROSITE" id="PS50929">
    <property type="entry name" value="ABC_TM1F"/>
    <property type="match status" value="1"/>
</dbReference>
<keyword evidence="6 8" id="KW-0472">Membrane</keyword>
<evidence type="ECO:0000256" key="7">
    <source>
        <dbReference type="ARBA" id="ARBA00023180"/>
    </source>
</evidence>
<dbReference type="GO" id="GO:0016020">
    <property type="term" value="C:membrane"/>
    <property type="evidence" value="ECO:0007669"/>
    <property type="project" value="InterPro"/>
</dbReference>
<comment type="similarity">
    <text evidence="1">Belongs to the ABC transporter superfamily. ABCB family. Multidrug resistance exporter (TC 3.A.1.201) subfamily.</text>
</comment>
<evidence type="ECO:0000256" key="6">
    <source>
        <dbReference type="ARBA" id="ARBA00023136"/>
    </source>
</evidence>
<dbReference type="AlphaFoldDB" id="A0AAV2GJR8"/>
<sequence length="161" mass="18188">MTVAEHDFPVPSFRRLMALNLPEWKQGLLGCSGAVPFGGIQPVYAFTMGSMISVFFLSDHDEIKRRKAIYSLSFLGLAFVSMAVNVVQHYNFAYVGECLTNRIRERMFLRILTFEVGWFDQDENSSGTVYKGRAPSSSVLSQGRMHCPGSFKLSFPAKWRT</sequence>
<keyword evidence="7" id="KW-0325">Glycoprotein</keyword>
<dbReference type="Gene3D" id="1.20.1560.10">
    <property type="entry name" value="ABC transporter type 1, transmembrane domain"/>
    <property type="match status" value="1"/>
</dbReference>
<evidence type="ECO:0000259" key="9">
    <source>
        <dbReference type="PROSITE" id="PS50929"/>
    </source>
</evidence>
<dbReference type="GO" id="GO:0005524">
    <property type="term" value="F:ATP binding"/>
    <property type="evidence" value="ECO:0007669"/>
    <property type="project" value="InterPro"/>
</dbReference>
<evidence type="ECO:0000256" key="2">
    <source>
        <dbReference type="ARBA" id="ARBA00022448"/>
    </source>
</evidence>
<accession>A0AAV2GJR8</accession>
<dbReference type="Proteomes" id="UP001497516">
    <property type="component" value="Chromosome 9"/>
</dbReference>
<keyword evidence="3 8" id="KW-0812">Transmembrane</keyword>
<feature type="transmembrane region" description="Helical" evidence="8">
    <location>
        <begin position="69"/>
        <end position="90"/>
    </location>
</feature>
<dbReference type="EMBL" id="OZ034822">
    <property type="protein sequence ID" value="CAL1410924.1"/>
    <property type="molecule type" value="Genomic_DNA"/>
</dbReference>
<evidence type="ECO:0000313" key="11">
    <source>
        <dbReference type="Proteomes" id="UP001497516"/>
    </source>
</evidence>
<proteinExistence type="inferred from homology"/>
<feature type="transmembrane region" description="Helical" evidence="8">
    <location>
        <begin position="34"/>
        <end position="57"/>
    </location>
</feature>
<protein>
    <recommendedName>
        <fullName evidence="9">ABC transmembrane type-1 domain-containing protein</fullName>
    </recommendedName>
</protein>
<gene>
    <name evidence="10" type="ORF">LTRI10_LOCUS50309</name>
</gene>
<feature type="domain" description="ABC transmembrane type-1" evidence="9">
    <location>
        <begin position="28"/>
        <end position="129"/>
    </location>
</feature>
<name>A0AAV2GJR8_9ROSI</name>
<evidence type="ECO:0000256" key="8">
    <source>
        <dbReference type="SAM" id="Phobius"/>
    </source>
</evidence>
<evidence type="ECO:0000256" key="3">
    <source>
        <dbReference type="ARBA" id="ARBA00022692"/>
    </source>
</evidence>
<keyword evidence="2" id="KW-0813">Transport</keyword>
<organism evidence="10 11">
    <name type="scientific">Linum trigynum</name>
    <dbReference type="NCBI Taxonomy" id="586398"/>
    <lineage>
        <taxon>Eukaryota</taxon>
        <taxon>Viridiplantae</taxon>
        <taxon>Streptophyta</taxon>
        <taxon>Embryophyta</taxon>
        <taxon>Tracheophyta</taxon>
        <taxon>Spermatophyta</taxon>
        <taxon>Magnoliopsida</taxon>
        <taxon>eudicotyledons</taxon>
        <taxon>Gunneridae</taxon>
        <taxon>Pentapetalae</taxon>
        <taxon>rosids</taxon>
        <taxon>fabids</taxon>
        <taxon>Malpighiales</taxon>
        <taxon>Linaceae</taxon>
        <taxon>Linum</taxon>
    </lineage>
</organism>
<dbReference type="PANTHER" id="PTHR45136:SF2">
    <property type="entry name" value="ABC TRANSPORTER DOMAIN-CONTAINING PROTEIN"/>
    <property type="match status" value="1"/>
</dbReference>
<dbReference type="GO" id="GO:0140359">
    <property type="term" value="F:ABC-type transporter activity"/>
    <property type="evidence" value="ECO:0007669"/>
    <property type="project" value="InterPro"/>
</dbReference>
<keyword evidence="5 8" id="KW-1133">Transmembrane helix</keyword>
<evidence type="ECO:0000313" key="10">
    <source>
        <dbReference type="EMBL" id="CAL1410924.1"/>
    </source>
</evidence>
<keyword evidence="11" id="KW-1185">Reference proteome</keyword>